<evidence type="ECO:0000256" key="3">
    <source>
        <dbReference type="ARBA" id="ARBA00023157"/>
    </source>
</evidence>
<evidence type="ECO:0000313" key="8">
    <source>
        <dbReference type="Proteomes" id="UP001488805"/>
    </source>
</evidence>
<dbReference type="InterPro" id="IPR003599">
    <property type="entry name" value="Ig_sub"/>
</dbReference>
<protein>
    <recommendedName>
        <fullName evidence="6">Ig-like domain-containing protein</fullName>
    </recommendedName>
</protein>
<feature type="transmembrane region" description="Helical" evidence="4">
    <location>
        <begin position="342"/>
        <end position="364"/>
    </location>
</feature>
<dbReference type="Gene3D" id="2.60.40.10">
    <property type="entry name" value="Immunoglobulins"/>
    <property type="match status" value="3"/>
</dbReference>
<keyword evidence="3" id="KW-1015">Disulfide bond</keyword>
<feature type="domain" description="Ig-like" evidence="6">
    <location>
        <begin position="142"/>
        <end position="240"/>
    </location>
</feature>
<keyword evidence="2 4" id="KW-0472">Membrane</keyword>
<dbReference type="PROSITE" id="PS50835">
    <property type="entry name" value="IG_LIKE"/>
    <property type="match status" value="2"/>
</dbReference>
<dbReference type="PANTHER" id="PTHR46484">
    <property type="entry name" value="SI:CH211-171H4.5-RELATED"/>
    <property type="match status" value="1"/>
</dbReference>
<organism evidence="7 8">
    <name type="scientific">Zoarces viviparus</name>
    <name type="common">Viviparous eelpout</name>
    <name type="synonym">Blennius viviparus</name>
    <dbReference type="NCBI Taxonomy" id="48416"/>
    <lineage>
        <taxon>Eukaryota</taxon>
        <taxon>Metazoa</taxon>
        <taxon>Chordata</taxon>
        <taxon>Craniata</taxon>
        <taxon>Vertebrata</taxon>
        <taxon>Euteleostomi</taxon>
        <taxon>Actinopterygii</taxon>
        <taxon>Neopterygii</taxon>
        <taxon>Teleostei</taxon>
        <taxon>Neoteleostei</taxon>
        <taxon>Acanthomorphata</taxon>
        <taxon>Eupercaria</taxon>
        <taxon>Perciformes</taxon>
        <taxon>Cottioidei</taxon>
        <taxon>Zoarcales</taxon>
        <taxon>Zoarcidae</taxon>
        <taxon>Zoarcinae</taxon>
        <taxon>Zoarces</taxon>
    </lineage>
</organism>
<dbReference type="InterPro" id="IPR013783">
    <property type="entry name" value="Ig-like_fold"/>
</dbReference>
<dbReference type="InterPro" id="IPR007110">
    <property type="entry name" value="Ig-like_dom"/>
</dbReference>
<dbReference type="InterPro" id="IPR013162">
    <property type="entry name" value="CD80_C2-set"/>
</dbReference>
<dbReference type="Pfam" id="PF13895">
    <property type="entry name" value="Ig_2"/>
    <property type="match status" value="1"/>
</dbReference>
<dbReference type="AlphaFoldDB" id="A0AAW1FTG0"/>
<dbReference type="SMART" id="SM00409">
    <property type="entry name" value="IG"/>
    <property type="match status" value="2"/>
</dbReference>
<proteinExistence type="predicted"/>
<evidence type="ECO:0000313" key="7">
    <source>
        <dbReference type="EMBL" id="KAK9538232.1"/>
    </source>
</evidence>
<keyword evidence="4" id="KW-1133">Transmembrane helix</keyword>
<dbReference type="EMBL" id="JBCEZU010000028">
    <property type="protein sequence ID" value="KAK9538232.1"/>
    <property type="molecule type" value="Genomic_DNA"/>
</dbReference>
<evidence type="ECO:0000256" key="5">
    <source>
        <dbReference type="SAM" id="SignalP"/>
    </source>
</evidence>
<feature type="domain" description="Ig-like" evidence="6">
    <location>
        <begin position="245"/>
        <end position="327"/>
    </location>
</feature>
<dbReference type="GO" id="GO:0016020">
    <property type="term" value="C:membrane"/>
    <property type="evidence" value="ECO:0007669"/>
    <property type="project" value="UniProtKB-SubCell"/>
</dbReference>
<evidence type="ECO:0000256" key="4">
    <source>
        <dbReference type="SAM" id="Phobius"/>
    </source>
</evidence>
<evidence type="ECO:0000256" key="2">
    <source>
        <dbReference type="ARBA" id="ARBA00023136"/>
    </source>
</evidence>
<dbReference type="Pfam" id="PF08205">
    <property type="entry name" value="C2-set_2"/>
    <property type="match status" value="1"/>
</dbReference>
<dbReference type="InterPro" id="IPR036179">
    <property type="entry name" value="Ig-like_dom_sf"/>
</dbReference>
<dbReference type="Proteomes" id="UP001488805">
    <property type="component" value="Unassembled WGS sequence"/>
</dbReference>
<comment type="subcellular location">
    <subcellularLocation>
        <location evidence="1">Membrane</location>
        <topology evidence="1">Single-pass membrane protein</topology>
    </subcellularLocation>
</comment>
<gene>
    <name evidence="7" type="ORF">VZT92_004723</name>
</gene>
<sequence>MGVGLAVVTLLIALMQGVFCKTWDVTLPHRIMGLSDSCVTVPCRFDVPNDEEANIVNCSDGGIWRKERLDGPVVFSARNPFTKTLRGQIDGDLTKKNCTTTFYIFPKNYSDMFFFRLDCLNRVKFTFQNGVMVNIQAELPPPQLSSVRQVTEGEQVRLRCSVPVPCPILPPSITWLPRDDSRQEQTQMEQQSLDGLMTMTSTLTFKASAAHHKQNVSCSVSYPLTKGGSSPPSASTQTLSVRYAPRVTVATLSTSLPVSEGRIVTFTCWSDANPPVTLYTWYRVNSGKLTKTDEGEQMVLQVSRLDSGVYLCEARTPKVSQRSRPVTLEVNITPGSSTCAVALPYAVCGVLLVLYILTVVVDVYKYQSISMRLKQIEVKAEHTYTDLRTCSVTSDYDRLQPREPKAMPSDEAHNYENPIALLARFQHQPPPKST</sequence>
<keyword evidence="4" id="KW-0812">Transmembrane</keyword>
<accession>A0AAW1FTG0</accession>
<dbReference type="PANTHER" id="PTHR46484:SF8">
    <property type="entry name" value="B-CELL RECEPTOR CD22-LIKE-RELATED"/>
    <property type="match status" value="1"/>
</dbReference>
<evidence type="ECO:0000259" key="6">
    <source>
        <dbReference type="PROSITE" id="PS50835"/>
    </source>
</evidence>
<feature type="signal peptide" evidence="5">
    <location>
        <begin position="1"/>
        <end position="20"/>
    </location>
</feature>
<dbReference type="SUPFAM" id="SSF48726">
    <property type="entry name" value="Immunoglobulin"/>
    <property type="match status" value="2"/>
</dbReference>
<comment type="caution">
    <text evidence="7">The sequence shown here is derived from an EMBL/GenBank/DDBJ whole genome shotgun (WGS) entry which is preliminary data.</text>
</comment>
<reference evidence="7 8" key="1">
    <citation type="journal article" date="2024" name="Genome Biol. Evol.">
        <title>Chromosome-level genome assembly of the viviparous eelpout Zoarces viviparus.</title>
        <authorList>
            <person name="Fuhrmann N."/>
            <person name="Brasseur M.V."/>
            <person name="Bakowski C.E."/>
            <person name="Podsiadlowski L."/>
            <person name="Prost S."/>
            <person name="Krehenwinkel H."/>
            <person name="Mayer C."/>
        </authorList>
    </citation>
    <scope>NUCLEOTIDE SEQUENCE [LARGE SCALE GENOMIC DNA]</scope>
    <source>
        <strain evidence="7">NO-MEL_2022_Ind0_liver</strain>
    </source>
</reference>
<keyword evidence="5" id="KW-0732">Signal</keyword>
<feature type="chain" id="PRO_5043945902" description="Ig-like domain-containing protein" evidence="5">
    <location>
        <begin position="21"/>
        <end position="434"/>
    </location>
</feature>
<name>A0AAW1FTG0_ZOAVI</name>
<evidence type="ECO:0000256" key="1">
    <source>
        <dbReference type="ARBA" id="ARBA00004167"/>
    </source>
</evidence>
<keyword evidence="8" id="KW-1185">Reference proteome</keyword>